<dbReference type="GeneID" id="71988096"/>
<dbReference type="Proteomes" id="UP000756132">
    <property type="component" value="Chromosome 3"/>
</dbReference>
<dbReference type="KEGG" id="ffu:CLAFUR5_08218"/>
<evidence type="ECO:0000313" key="3">
    <source>
        <dbReference type="Proteomes" id="UP000756132"/>
    </source>
</evidence>
<feature type="compositionally biased region" description="Basic and acidic residues" evidence="1">
    <location>
        <begin position="137"/>
        <end position="148"/>
    </location>
</feature>
<evidence type="ECO:0000256" key="1">
    <source>
        <dbReference type="SAM" id="MobiDB-lite"/>
    </source>
</evidence>
<feature type="compositionally biased region" description="Acidic residues" evidence="1">
    <location>
        <begin position="127"/>
        <end position="136"/>
    </location>
</feature>
<accession>A0A9Q8LDS1</accession>
<gene>
    <name evidence="2" type="ORF">CLAFUR5_08218</name>
</gene>
<proteinExistence type="predicted"/>
<dbReference type="AlphaFoldDB" id="A0A9Q8LDS1"/>
<reference evidence="2" key="1">
    <citation type="submission" date="2021-12" db="EMBL/GenBank/DDBJ databases">
        <authorList>
            <person name="Zaccaron A."/>
            <person name="Stergiopoulos I."/>
        </authorList>
    </citation>
    <scope>NUCLEOTIDE SEQUENCE</scope>
    <source>
        <strain evidence="2">Race5_Kim</strain>
    </source>
</reference>
<feature type="region of interest" description="Disordered" evidence="1">
    <location>
        <begin position="19"/>
        <end position="171"/>
    </location>
</feature>
<feature type="compositionally biased region" description="Low complexity" evidence="1">
    <location>
        <begin position="52"/>
        <end position="67"/>
    </location>
</feature>
<feature type="compositionally biased region" description="Basic and acidic residues" evidence="1">
    <location>
        <begin position="72"/>
        <end position="89"/>
    </location>
</feature>
<feature type="compositionally biased region" description="Basic and acidic residues" evidence="1">
    <location>
        <begin position="110"/>
        <end position="121"/>
    </location>
</feature>
<organism evidence="2 3">
    <name type="scientific">Passalora fulva</name>
    <name type="common">Tomato leaf mold</name>
    <name type="synonym">Cladosporium fulvum</name>
    <dbReference type="NCBI Taxonomy" id="5499"/>
    <lineage>
        <taxon>Eukaryota</taxon>
        <taxon>Fungi</taxon>
        <taxon>Dikarya</taxon>
        <taxon>Ascomycota</taxon>
        <taxon>Pezizomycotina</taxon>
        <taxon>Dothideomycetes</taxon>
        <taxon>Dothideomycetidae</taxon>
        <taxon>Mycosphaerellales</taxon>
        <taxon>Mycosphaerellaceae</taxon>
        <taxon>Fulvia</taxon>
    </lineage>
</organism>
<dbReference type="OrthoDB" id="10657974at2759"/>
<feature type="compositionally biased region" description="Basic residues" evidence="1">
    <location>
        <begin position="158"/>
        <end position="171"/>
    </location>
</feature>
<dbReference type="EMBL" id="CP090165">
    <property type="protein sequence ID" value="UJO15369.1"/>
    <property type="molecule type" value="Genomic_DNA"/>
</dbReference>
<feature type="compositionally biased region" description="Basic and acidic residues" evidence="1">
    <location>
        <begin position="19"/>
        <end position="50"/>
    </location>
</feature>
<protein>
    <submittedName>
        <fullName evidence="2">Uncharacterized protein</fullName>
    </submittedName>
</protein>
<dbReference type="RefSeq" id="XP_047759735.1">
    <property type="nucleotide sequence ID" value="XM_047907366.1"/>
</dbReference>
<keyword evidence="3" id="KW-1185">Reference proteome</keyword>
<name>A0A9Q8LDS1_PASFU</name>
<reference evidence="2" key="2">
    <citation type="journal article" date="2022" name="Microb. Genom.">
        <title>A chromosome-scale genome assembly of the tomato pathogen Cladosporium fulvum reveals a compartmentalized genome architecture and the presence of a dispensable chromosome.</title>
        <authorList>
            <person name="Zaccaron A.Z."/>
            <person name="Chen L.H."/>
            <person name="Samaras A."/>
            <person name="Stergiopoulos I."/>
        </authorList>
    </citation>
    <scope>NUCLEOTIDE SEQUENCE</scope>
    <source>
        <strain evidence="2">Race5_Kim</strain>
    </source>
</reference>
<sequence>MSAASCIPVHSLTMPVDHVGERPYYRPDPEYISRRESFYRASQEYDRRDQIAMPEAAAPEQAPSAPSTKVDSVMEKKDSPKARESHGAENSDATPTAGGMKLGANAKNFGEWRDRMTKQAEEAGLLTEEEEEEEEMAEKSGVKDEKLPKSKSATSLFKRLKAMRPKRSNPE</sequence>
<evidence type="ECO:0000313" key="2">
    <source>
        <dbReference type="EMBL" id="UJO15369.1"/>
    </source>
</evidence>